<dbReference type="GO" id="GO:0008360">
    <property type="term" value="P:regulation of cell shape"/>
    <property type="evidence" value="ECO:0007669"/>
    <property type="project" value="UniProtKB-KW"/>
</dbReference>
<feature type="domain" description="BioF2-like acetyltransferase" evidence="7">
    <location>
        <begin position="163"/>
        <end position="290"/>
    </location>
</feature>
<dbReference type="GO" id="GO:0009252">
    <property type="term" value="P:peptidoglycan biosynthetic process"/>
    <property type="evidence" value="ECO:0007669"/>
    <property type="project" value="UniProtKB-KW"/>
</dbReference>
<dbReference type="Gene3D" id="3.40.630.30">
    <property type="match status" value="2"/>
</dbReference>
<sequence>MPLTFLSSPSAAEWDARIAATPNGGNVYQSHALGQVKRMARWTPRYAVSAGRVGGGTKGAEGVAMTIHSKRAPGLGTVWYLPKGPCVDDVEALRPLVDQLREAAREEGVLFVRIEPEIRETPEALAALETMGLVRTDPVQPHSSTVIFALPGSEDELLAAYPSKTRNMVRRALRDGVEVERAPDSDETYEQMWTIWQAVVRDQGLGVRGRDYFVESWRTMVRGGVAQPVVARVDGEMVAWALVTVIGEVAAYKEGASLRERPVPGASQLLQYEGMRWAIERGARTYDLVGTPHSTRLDDKDDLRHGLGIFKRGFSKEVTDWVGAWDIVLRPRRYAVWRRIGQRVVTRVQRREPGDAFF</sequence>
<organism evidence="8 9">
    <name type="scientific">Ornithinimicrobium cerasi</name>
    <dbReference type="NCBI Taxonomy" id="2248773"/>
    <lineage>
        <taxon>Bacteria</taxon>
        <taxon>Bacillati</taxon>
        <taxon>Actinomycetota</taxon>
        <taxon>Actinomycetes</taxon>
        <taxon>Micrococcales</taxon>
        <taxon>Ornithinimicrobiaceae</taxon>
        <taxon>Ornithinimicrobium</taxon>
    </lineage>
</organism>
<accession>A0A285VRY1</accession>
<dbReference type="Pfam" id="PF13480">
    <property type="entry name" value="Acetyltransf_6"/>
    <property type="match status" value="1"/>
</dbReference>
<dbReference type="PANTHER" id="PTHR36174">
    <property type="entry name" value="LIPID II:GLYCINE GLYCYLTRANSFERASE"/>
    <property type="match status" value="1"/>
</dbReference>
<evidence type="ECO:0000313" key="9">
    <source>
        <dbReference type="Proteomes" id="UP000219688"/>
    </source>
</evidence>
<keyword evidence="5" id="KW-0012">Acyltransferase</keyword>
<dbReference type="AlphaFoldDB" id="A0A285VRY1"/>
<dbReference type="EMBL" id="OBQK01000007">
    <property type="protein sequence ID" value="SOC56348.1"/>
    <property type="molecule type" value="Genomic_DNA"/>
</dbReference>
<evidence type="ECO:0000256" key="1">
    <source>
        <dbReference type="ARBA" id="ARBA00009943"/>
    </source>
</evidence>
<keyword evidence="4" id="KW-0573">Peptidoglycan synthesis</keyword>
<proteinExistence type="inferred from homology"/>
<evidence type="ECO:0000256" key="6">
    <source>
        <dbReference type="ARBA" id="ARBA00023316"/>
    </source>
</evidence>
<reference evidence="9" key="1">
    <citation type="submission" date="2017-08" db="EMBL/GenBank/DDBJ databases">
        <authorList>
            <person name="Varghese N."/>
            <person name="Submissions S."/>
        </authorList>
    </citation>
    <scope>NUCLEOTIDE SEQUENCE [LARGE SCALE GENOMIC DNA]</scope>
    <source>
        <strain evidence="9">USBA17B2</strain>
    </source>
</reference>
<keyword evidence="6" id="KW-0961">Cell wall biogenesis/degradation</keyword>
<dbReference type="PROSITE" id="PS51191">
    <property type="entry name" value="FEMABX"/>
    <property type="match status" value="1"/>
</dbReference>
<dbReference type="GO" id="GO:0071555">
    <property type="term" value="P:cell wall organization"/>
    <property type="evidence" value="ECO:0007669"/>
    <property type="project" value="UniProtKB-KW"/>
</dbReference>
<keyword evidence="3" id="KW-0133">Cell shape</keyword>
<dbReference type="InterPro" id="IPR050644">
    <property type="entry name" value="PG_Glycine_Bridge_Synth"/>
</dbReference>
<keyword evidence="9" id="KW-1185">Reference proteome</keyword>
<keyword evidence="2 8" id="KW-0808">Transferase</keyword>
<dbReference type="InterPro" id="IPR003447">
    <property type="entry name" value="FEMABX"/>
</dbReference>
<dbReference type="RefSeq" id="WP_097188545.1">
    <property type="nucleotide sequence ID" value="NZ_OBQK01000007.1"/>
</dbReference>
<evidence type="ECO:0000259" key="7">
    <source>
        <dbReference type="Pfam" id="PF13480"/>
    </source>
</evidence>
<evidence type="ECO:0000256" key="5">
    <source>
        <dbReference type="ARBA" id="ARBA00023315"/>
    </source>
</evidence>
<dbReference type="SUPFAM" id="SSF55729">
    <property type="entry name" value="Acyl-CoA N-acyltransferases (Nat)"/>
    <property type="match status" value="2"/>
</dbReference>
<dbReference type="PANTHER" id="PTHR36174:SF1">
    <property type="entry name" value="LIPID II:GLYCINE GLYCYLTRANSFERASE"/>
    <property type="match status" value="1"/>
</dbReference>
<dbReference type="InterPro" id="IPR038740">
    <property type="entry name" value="BioF2-like_GNAT_dom"/>
</dbReference>
<protein>
    <submittedName>
        <fullName evidence="8">Lipid II:glycine glycyltransferase (Peptidoglycan interpeptide bridge formation enzyme)</fullName>
    </submittedName>
</protein>
<dbReference type="Proteomes" id="UP000219688">
    <property type="component" value="Unassembled WGS sequence"/>
</dbReference>
<gene>
    <name evidence="8" type="ORF">SAMN05421879_107128</name>
</gene>
<dbReference type="GO" id="GO:0016755">
    <property type="term" value="F:aminoacyltransferase activity"/>
    <property type="evidence" value="ECO:0007669"/>
    <property type="project" value="InterPro"/>
</dbReference>
<dbReference type="InterPro" id="IPR016181">
    <property type="entry name" value="Acyl_CoA_acyltransferase"/>
</dbReference>
<evidence type="ECO:0000256" key="3">
    <source>
        <dbReference type="ARBA" id="ARBA00022960"/>
    </source>
</evidence>
<evidence type="ECO:0000256" key="2">
    <source>
        <dbReference type="ARBA" id="ARBA00022679"/>
    </source>
</evidence>
<comment type="similarity">
    <text evidence="1">Belongs to the FemABX family.</text>
</comment>
<evidence type="ECO:0000313" key="8">
    <source>
        <dbReference type="EMBL" id="SOC56348.1"/>
    </source>
</evidence>
<evidence type="ECO:0000256" key="4">
    <source>
        <dbReference type="ARBA" id="ARBA00022984"/>
    </source>
</evidence>
<name>A0A285VRY1_9MICO</name>